<evidence type="ECO:0000259" key="1">
    <source>
        <dbReference type="SMART" id="SM00827"/>
    </source>
</evidence>
<dbReference type="PANTHER" id="PTHR47170">
    <property type="entry name" value="MALONYL-COA ACP TRANSACYLASE, ACP-BINDING"/>
    <property type="match status" value="1"/>
</dbReference>
<dbReference type="AlphaFoldDB" id="A0ABD2BUK9"/>
<dbReference type="PANTHER" id="PTHR47170:SF2">
    <property type="entry name" value="MALONYL-COA:ACP TRANSACYLASE (MAT) DOMAIN-CONTAINING PROTEIN"/>
    <property type="match status" value="1"/>
</dbReference>
<keyword evidence="3" id="KW-1185">Reference proteome</keyword>
<dbReference type="Gene3D" id="3.30.70.250">
    <property type="entry name" value="Malonyl-CoA ACP transacylase, ACP-binding"/>
    <property type="match status" value="1"/>
</dbReference>
<dbReference type="InterPro" id="IPR014043">
    <property type="entry name" value="Acyl_transferase_dom"/>
</dbReference>
<dbReference type="InterPro" id="IPR016035">
    <property type="entry name" value="Acyl_Trfase/lysoPLipase"/>
</dbReference>
<name>A0ABD2BUK9_VESMC</name>
<protein>
    <recommendedName>
        <fullName evidence="1">Malonyl-CoA:ACP transacylase (MAT) domain-containing protein</fullName>
    </recommendedName>
</protein>
<organism evidence="2 3">
    <name type="scientific">Vespula maculifrons</name>
    <name type="common">Eastern yellow jacket</name>
    <name type="synonym">Wasp</name>
    <dbReference type="NCBI Taxonomy" id="7453"/>
    <lineage>
        <taxon>Eukaryota</taxon>
        <taxon>Metazoa</taxon>
        <taxon>Ecdysozoa</taxon>
        <taxon>Arthropoda</taxon>
        <taxon>Hexapoda</taxon>
        <taxon>Insecta</taxon>
        <taxon>Pterygota</taxon>
        <taxon>Neoptera</taxon>
        <taxon>Endopterygota</taxon>
        <taxon>Hymenoptera</taxon>
        <taxon>Apocrita</taxon>
        <taxon>Aculeata</taxon>
        <taxon>Vespoidea</taxon>
        <taxon>Vespidae</taxon>
        <taxon>Vespinae</taxon>
        <taxon>Vespula</taxon>
    </lineage>
</organism>
<reference evidence="2 3" key="1">
    <citation type="journal article" date="2024" name="Ann. Entomol. Soc. Am.">
        <title>Genomic analyses of the southern and eastern yellowjacket wasps (Hymenoptera: Vespidae) reveal evolutionary signatures of social life.</title>
        <authorList>
            <person name="Catto M.A."/>
            <person name="Caine P.B."/>
            <person name="Orr S.E."/>
            <person name="Hunt B.G."/>
            <person name="Goodisman M.A.D."/>
        </authorList>
    </citation>
    <scope>NUCLEOTIDE SEQUENCE [LARGE SCALE GENOMIC DNA]</scope>
    <source>
        <strain evidence="2">232</strain>
        <tissue evidence="2">Head and thorax</tissue>
    </source>
</reference>
<dbReference type="Gene3D" id="3.40.366.10">
    <property type="entry name" value="Malonyl-Coenzyme A Acyl Carrier Protein, domain 2"/>
    <property type="match status" value="1"/>
</dbReference>
<dbReference type="Pfam" id="PF00698">
    <property type="entry name" value="Acyl_transf_1"/>
    <property type="match status" value="1"/>
</dbReference>
<dbReference type="SMART" id="SM00827">
    <property type="entry name" value="PKS_AT"/>
    <property type="match status" value="1"/>
</dbReference>
<feature type="domain" description="Malonyl-CoA:ACP transacylase (MAT)" evidence="1">
    <location>
        <begin position="113"/>
        <end position="403"/>
    </location>
</feature>
<dbReference type="InterPro" id="IPR001227">
    <property type="entry name" value="Ac_transferase_dom_sf"/>
</dbReference>
<dbReference type="EMBL" id="JAYRBN010000066">
    <property type="protein sequence ID" value="KAL2736466.1"/>
    <property type="molecule type" value="Genomic_DNA"/>
</dbReference>
<dbReference type="SUPFAM" id="SSF52151">
    <property type="entry name" value="FabD/lysophospholipase-like"/>
    <property type="match status" value="1"/>
</dbReference>
<gene>
    <name evidence="2" type="ORF">V1477_012975</name>
</gene>
<evidence type="ECO:0000313" key="3">
    <source>
        <dbReference type="Proteomes" id="UP001607303"/>
    </source>
</evidence>
<accession>A0ABD2BUK9</accession>
<comment type="caution">
    <text evidence="2">The sequence shown here is derived from an EMBL/GenBank/DDBJ whole genome shotgun (WGS) entry which is preliminary data.</text>
</comment>
<dbReference type="Proteomes" id="UP001607303">
    <property type="component" value="Unassembled WGS sequence"/>
</dbReference>
<proteinExistence type="predicted"/>
<dbReference type="InterPro" id="IPR052760">
    <property type="entry name" value="Mitochondrial_malonyltrans"/>
</dbReference>
<sequence>MSMMFKRVFCDKILQLSGLYRFNCINKFSHNIPNDRDTVLSKETVITEKKYDDPNNTSNEEEVKRLLKEAATYSDANDKNWATTPYPANAPTSVEEENINIPKVNPVERSIILFPGQGTLKVGAIKKYLHFPGVKDIFDLANEILGYNLLNICLKGPQDKLDLTKFNQPATVVSSLAALEQLREERQNVFETCIGTAGYSVGELSALIFSGAISFEDGIRLVAVRGNMMQMASDKIGQGMLSVYCPPQVKLSKVLEDATAWARDLGVPDPICKVSVFLYTQNKIIAGNEEALHYIEKNAKVVGLQKVKRLPVSGAFHTPLMQPAIQKFCEKLREIQLEEPRTKVYSNYTGRPYRNTKSIKGLLVKQIISPVKWEQCIQRIYKRPEGTPFPRTFDVGSSGRMKTILKLINAKAAESCIPHHEASKIFDETQS</sequence>
<evidence type="ECO:0000313" key="2">
    <source>
        <dbReference type="EMBL" id="KAL2736466.1"/>
    </source>
</evidence>